<protein>
    <recommendedName>
        <fullName evidence="4">Tetratricopeptide repeat protein</fullName>
    </recommendedName>
</protein>
<keyword evidence="3" id="KW-1185">Reference proteome</keyword>
<evidence type="ECO:0000313" key="2">
    <source>
        <dbReference type="EMBL" id="RDU37547.1"/>
    </source>
</evidence>
<evidence type="ECO:0000256" key="1">
    <source>
        <dbReference type="SAM" id="Phobius"/>
    </source>
</evidence>
<comment type="caution">
    <text evidence="2">The sequence shown here is derived from an EMBL/GenBank/DDBJ whole genome shotgun (WGS) entry which is preliminary data.</text>
</comment>
<organism evidence="2 3">
    <name type="scientific">Neobacillus piezotolerans</name>
    <dbReference type="NCBI Taxonomy" id="2259171"/>
    <lineage>
        <taxon>Bacteria</taxon>
        <taxon>Bacillati</taxon>
        <taxon>Bacillota</taxon>
        <taxon>Bacilli</taxon>
        <taxon>Bacillales</taxon>
        <taxon>Bacillaceae</taxon>
        <taxon>Neobacillus</taxon>
    </lineage>
</organism>
<dbReference type="Gene3D" id="1.25.40.10">
    <property type="entry name" value="Tetratricopeptide repeat domain"/>
    <property type="match status" value="1"/>
</dbReference>
<evidence type="ECO:0000313" key="3">
    <source>
        <dbReference type="Proteomes" id="UP000257144"/>
    </source>
</evidence>
<gene>
    <name evidence="2" type="ORF">DRW41_06810</name>
</gene>
<reference evidence="2 3" key="1">
    <citation type="submission" date="2018-07" db="EMBL/GenBank/DDBJ databases">
        <title>Bacillus sp. YLB-04 draft genome sequence.</title>
        <authorList>
            <person name="Yu L."/>
            <person name="Tang X."/>
        </authorList>
    </citation>
    <scope>NUCLEOTIDE SEQUENCE [LARGE SCALE GENOMIC DNA]</scope>
    <source>
        <strain evidence="2 3">YLB-04</strain>
    </source>
</reference>
<keyword evidence="1" id="KW-0812">Transmembrane</keyword>
<dbReference type="InterPro" id="IPR011990">
    <property type="entry name" value="TPR-like_helical_dom_sf"/>
</dbReference>
<dbReference type="OrthoDB" id="2454310at2"/>
<accession>A0A3D8GT52</accession>
<name>A0A3D8GT52_9BACI</name>
<feature type="transmembrane region" description="Helical" evidence="1">
    <location>
        <begin position="7"/>
        <end position="27"/>
    </location>
</feature>
<dbReference type="Proteomes" id="UP000257144">
    <property type="component" value="Unassembled WGS sequence"/>
</dbReference>
<evidence type="ECO:0008006" key="4">
    <source>
        <dbReference type="Google" id="ProtNLM"/>
    </source>
</evidence>
<sequence length="164" mass="19169">MKENVRLAIFVGVFIFSVIILFASSFIGNKENQIFIEENKKYELAKQQMNNPETDRSIELLMDLQEKYNDNYNVLRYMGLYYGLKGDFEKGVLFTQRAVEKRPFLAKSPGFCFQFGEMLFFYGDYKNSKAYLELSLANNIQEEHKLRIQQLIAEAEARLQGEGK</sequence>
<dbReference type="EMBL" id="QNQT01000002">
    <property type="protein sequence ID" value="RDU37547.1"/>
    <property type="molecule type" value="Genomic_DNA"/>
</dbReference>
<keyword evidence="1" id="KW-1133">Transmembrane helix</keyword>
<keyword evidence="1" id="KW-0472">Membrane</keyword>
<dbReference type="RefSeq" id="WP_115451219.1">
    <property type="nucleotide sequence ID" value="NZ_QNQT01000002.1"/>
</dbReference>
<dbReference type="AlphaFoldDB" id="A0A3D8GT52"/>
<dbReference type="SUPFAM" id="SSF48452">
    <property type="entry name" value="TPR-like"/>
    <property type="match status" value="1"/>
</dbReference>
<proteinExistence type="predicted"/>